<accession>A0A8B6H5D7</accession>
<dbReference type="Proteomes" id="UP000596742">
    <property type="component" value="Unassembled WGS sequence"/>
</dbReference>
<feature type="compositionally biased region" description="Polar residues" evidence="1">
    <location>
        <begin position="233"/>
        <end position="247"/>
    </location>
</feature>
<dbReference type="EMBL" id="UYJE01009528">
    <property type="protein sequence ID" value="VDI74176.1"/>
    <property type="molecule type" value="Genomic_DNA"/>
</dbReference>
<feature type="region of interest" description="Disordered" evidence="1">
    <location>
        <begin position="233"/>
        <end position="256"/>
    </location>
</feature>
<proteinExistence type="predicted"/>
<organism evidence="3 4">
    <name type="scientific">Mytilus galloprovincialis</name>
    <name type="common">Mediterranean mussel</name>
    <dbReference type="NCBI Taxonomy" id="29158"/>
    <lineage>
        <taxon>Eukaryota</taxon>
        <taxon>Metazoa</taxon>
        <taxon>Spiralia</taxon>
        <taxon>Lophotrochozoa</taxon>
        <taxon>Mollusca</taxon>
        <taxon>Bivalvia</taxon>
        <taxon>Autobranchia</taxon>
        <taxon>Pteriomorphia</taxon>
        <taxon>Mytilida</taxon>
        <taxon>Mytiloidea</taxon>
        <taxon>Mytilidae</taxon>
        <taxon>Mytilinae</taxon>
        <taxon>Mytilus</taxon>
    </lineage>
</organism>
<sequence length="256" mass="29552">MNTRPHTIVWIILLVFSWKCGKVSGSETSLKTWKEAVLDCYRNNSFLESNITVLQNYMVNHTTANSSIWVGGFKALLPWIEIRGCYNLPLSCNSFETDEKNAASSQLCQLKCMDRRYFAFNQQNERCVCFDEHDLVKKPTDNASFCHECIGSEDCTTYYVVYKGDGRITDPAYQHFFQYRGTCEEKHFTYPLLYSENLCNVSESLILGIDVWVGVYRQTLYMENLDNADTQIDNQEEPINTTSNPMCQSEGKTRLM</sequence>
<evidence type="ECO:0000256" key="1">
    <source>
        <dbReference type="SAM" id="MobiDB-lite"/>
    </source>
</evidence>
<protein>
    <recommendedName>
        <fullName evidence="5">Apple domain-containing protein</fullName>
    </recommendedName>
</protein>
<evidence type="ECO:0000313" key="4">
    <source>
        <dbReference type="Proteomes" id="UP000596742"/>
    </source>
</evidence>
<dbReference type="OrthoDB" id="6124577at2759"/>
<feature type="signal peptide" evidence="2">
    <location>
        <begin position="1"/>
        <end position="25"/>
    </location>
</feature>
<comment type="caution">
    <text evidence="3">The sequence shown here is derived from an EMBL/GenBank/DDBJ whole genome shotgun (WGS) entry which is preliminary data.</text>
</comment>
<name>A0A8B6H5D7_MYTGA</name>
<gene>
    <name evidence="3" type="ORF">MGAL_10B054308</name>
</gene>
<keyword evidence="4" id="KW-1185">Reference proteome</keyword>
<dbReference type="AlphaFoldDB" id="A0A8B6H5D7"/>
<evidence type="ECO:0000313" key="3">
    <source>
        <dbReference type="EMBL" id="VDI74176.1"/>
    </source>
</evidence>
<feature type="chain" id="PRO_5032448815" description="Apple domain-containing protein" evidence="2">
    <location>
        <begin position="26"/>
        <end position="256"/>
    </location>
</feature>
<evidence type="ECO:0008006" key="5">
    <source>
        <dbReference type="Google" id="ProtNLM"/>
    </source>
</evidence>
<reference evidence="3" key="1">
    <citation type="submission" date="2018-11" db="EMBL/GenBank/DDBJ databases">
        <authorList>
            <person name="Alioto T."/>
            <person name="Alioto T."/>
        </authorList>
    </citation>
    <scope>NUCLEOTIDE SEQUENCE</scope>
</reference>
<keyword evidence="2" id="KW-0732">Signal</keyword>
<evidence type="ECO:0000256" key="2">
    <source>
        <dbReference type="SAM" id="SignalP"/>
    </source>
</evidence>